<organism evidence="2 3">
    <name type="scientific">Heterorhabditis bacteriophora</name>
    <name type="common">Entomopathogenic nematode worm</name>
    <dbReference type="NCBI Taxonomy" id="37862"/>
    <lineage>
        <taxon>Eukaryota</taxon>
        <taxon>Metazoa</taxon>
        <taxon>Ecdysozoa</taxon>
        <taxon>Nematoda</taxon>
        <taxon>Chromadorea</taxon>
        <taxon>Rhabditida</taxon>
        <taxon>Rhabditina</taxon>
        <taxon>Rhabditomorpha</taxon>
        <taxon>Strongyloidea</taxon>
        <taxon>Heterorhabditidae</taxon>
        <taxon>Heterorhabditis</taxon>
    </lineage>
</organism>
<feature type="domain" description="DUF5679" evidence="1">
    <location>
        <begin position="7"/>
        <end position="45"/>
    </location>
</feature>
<reference evidence="3" key="1">
    <citation type="submission" date="2016-11" db="UniProtKB">
        <authorList>
            <consortium name="WormBaseParasite"/>
        </authorList>
    </citation>
    <scope>IDENTIFICATION</scope>
</reference>
<dbReference type="Pfam" id="PF18930">
    <property type="entry name" value="DUF5679"/>
    <property type="match status" value="1"/>
</dbReference>
<evidence type="ECO:0000313" key="3">
    <source>
        <dbReference type="WBParaSite" id="Hba_17175"/>
    </source>
</evidence>
<keyword evidence="2" id="KW-1185">Reference proteome</keyword>
<evidence type="ECO:0000259" key="1">
    <source>
        <dbReference type="Pfam" id="PF18930"/>
    </source>
</evidence>
<protein>
    <submittedName>
        <fullName evidence="3">DUF5679 domain-containing protein</fullName>
    </submittedName>
</protein>
<dbReference type="WBParaSite" id="Hba_17175">
    <property type="protein sequence ID" value="Hba_17175"/>
    <property type="gene ID" value="Hba_17175"/>
</dbReference>
<dbReference type="AlphaFoldDB" id="A0A1I7XIN4"/>
<dbReference type="InterPro" id="IPR044044">
    <property type="entry name" value="DUF5679"/>
</dbReference>
<dbReference type="Proteomes" id="UP000095283">
    <property type="component" value="Unplaced"/>
</dbReference>
<sequence length="260" mass="30315">MDNNIFCLKCKKKTDTINMSEVITKNNRKQLKGQCKICDTKKSQFVSSNKILVGSGIDSELKEVYYDPQQDFSDYYSKLSEYDKKRNKGLLKKLKEAENSLDENLKLNKRLEPFREVIINVLKTTNLLLHKSDIDEDIMDVMADKLELKDKIINELKPHIEDLHNSMNEHNIPIPEFKQMVLKSSVKTDDAFERRLNIISNGQDDEESEIHKWLSSLNIDRSKEIIRKIPNKVLEQEGDRQGIKIKTKSTECNKVFIKPK</sequence>
<name>A0A1I7XIN4_HETBA</name>
<proteinExistence type="predicted"/>
<evidence type="ECO:0000313" key="2">
    <source>
        <dbReference type="Proteomes" id="UP000095283"/>
    </source>
</evidence>
<accession>A0A1I7XIN4</accession>